<dbReference type="AlphaFoldDB" id="A0A9N7KZ78"/>
<organism evidence="7 8">
    <name type="scientific">Phanerochaete sordida</name>
    <dbReference type="NCBI Taxonomy" id="48140"/>
    <lineage>
        <taxon>Eukaryota</taxon>
        <taxon>Fungi</taxon>
        <taxon>Dikarya</taxon>
        <taxon>Basidiomycota</taxon>
        <taxon>Agaricomycotina</taxon>
        <taxon>Agaricomycetes</taxon>
        <taxon>Polyporales</taxon>
        <taxon>Phanerochaetaceae</taxon>
        <taxon>Phanerochaete</taxon>
    </lineage>
</organism>
<dbReference type="GO" id="GO:0003735">
    <property type="term" value="F:structural constituent of ribosome"/>
    <property type="evidence" value="ECO:0007669"/>
    <property type="project" value="InterPro"/>
</dbReference>
<keyword evidence="5" id="KW-0687">Ribonucleoprotein</keyword>
<dbReference type="GO" id="GO:0005840">
    <property type="term" value="C:ribosome"/>
    <property type="evidence" value="ECO:0007669"/>
    <property type="project" value="UniProtKB-KW"/>
</dbReference>
<geneLocation type="mitochondrion" evidence="7"/>
<sequence length="449" mass="51148">MEQLQILKIKGQNLKYNTNNKLEPFYSRILHNKVDLNEYKTKVDLELKSILGKVKKEKSLKLRVLDITKFTNKIKKLSSNKILNNGQIIKAVKLQTPIKSKVVVNAVNTDKVVQQSQVSAVSAKSNTTNPILKIILSTLKAQHSNHSVQPKKSNLAVAALAKWRELESVSGNASSKIKGIKKLSYSLQKFQKSLTGKYIRAITKIEPEISQFQNIVYNFNNNKKKFKINSILENSFFSLKSLIGTPVLEITPNNITINLFYYLKKLTRRRHYMIQRSLLRGKKSLAKSMLLRRRIKLLNFNYLKSLIFFLSKKFNKPITLDLTRLFHPSLDSKISANALGLLANKLLMRYLKLSNFFLNSAKVVKPTKIKKLLSDKFSKTNKLGVLTGINLKKGGRLLTQPIIPRLTTKIMQKGSIKRGNTDIVTTSRFTGKNKRGAFSITVTMGYKFF</sequence>
<evidence type="ECO:0000256" key="1">
    <source>
        <dbReference type="ARBA" id="ARBA00004173"/>
    </source>
</evidence>
<accession>A0A9N7KZ78</accession>
<comment type="subcellular location">
    <subcellularLocation>
        <location evidence="1">Mitochondrion</location>
    </subcellularLocation>
</comment>
<protein>
    <recommendedName>
        <fullName evidence="6">Small ribosomal subunit protein uS3m</fullName>
    </recommendedName>
</protein>
<proteinExistence type="inferred from homology"/>
<name>A0A9N7KZ78_9APHY</name>
<dbReference type="Proteomes" id="UP000703269">
    <property type="component" value="Mitochondrion MT"/>
</dbReference>
<keyword evidence="8" id="KW-1185">Reference proteome</keyword>
<dbReference type="GO" id="GO:0005739">
    <property type="term" value="C:mitochondrion"/>
    <property type="evidence" value="ECO:0007669"/>
    <property type="project" value="UniProtKB-SubCell"/>
</dbReference>
<evidence type="ECO:0000256" key="5">
    <source>
        <dbReference type="ARBA" id="ARBA00023274"/>
    </source>
</evidence>
<dbReference type="GO" id="GO:0006412">
    <property type="term" value="P:translation"/>
    <property type="evidence" value="ECO:0007669"/>
    <property type="project" value="InterPro"/>
</dbReference>
<keyword evidence="4 7" id="KW-0496">Mitochondrion</keyword>
<dbReference type="Pfam" id="PF05316">
    <property type="entry name" value="VAR1"/>
    <property type="match status" value="1"/>
</dbReference>
<evidence type="ECO:0000256" key="2">
    <source>
        <dbReference type="ARBA" id="ARBA00010761"/>
    </source>
</evidence>
<dbReference type="OrthoDB" id="3260152at2759"/>
<evidence type="ECO:0000256" key="3">
    <source>
        <dbReference type="ARBA" id="ARBA00022980"/>
    </source>
</evidence>
<dbReference type="InterPro" id="IPR007980">
    <property type="entry name" value="Ribosomal_uS3m_fun"/>
</dbReference>
<dbReference type="GO" id="GO:1990904">
    <property type="term" value="C:ribonucleoprotein complex"/>
    <property type="evidence" value="ECO:0007669"/>
    <property type="project" value="UniProtKB-KW"/>
</dbReference>
<evidence type="ECO:0000313" key="8">
    <source>
        <dbReference type="Proteomes" id="UP000703269"/>
    </source>
</evidence>
<comment type="similarity">
    <text evidence="2">Belongs to the universal ribosomal protein uS3 family.</text>
</comment>
<evidence type="ECO:0000256" key="6">
    <source>
        <dbReference type="ARBA" id="ARBA00035157"/>
    </source>
</evidence>
<dbReference type="EMBL" id="LC707859">
    <property type="protein sequence ID" value="BDI12877.1"/>
    <property type="molecule type" value="Genomic_DNA"/>
</dbReference>
<reference evidence="7" key="1">
    <citation type="submission" date="2022-04" db="EMBL/GenBank/DDBJ databases">
        <title>The complete mitochondrial genome of the white-rot fungus Phanerochaete sordida YK-624.</title>
        <authorList>
            <person name="Mori T."/>
            <person name="Dohra H."/>
            <person name="Hirai H."/>
            <person name="Kawagishi H."/>
        </authorList>
    </citation>
    <scope>NUCLEOTIDE SEQUENCE</scope>
    <source>
        <strain evidence="7">YK-624</strain>
    </source>
</reference>
<evidence type="ECO:0000256" key="4">
    <source>
        <dbReference type="ARBA" id="ARBA00023128"/>
    </source>
</evidence>
<keyword evidence="3" id="KW-0689">Ribosomal protein</keyword>
<evidence type="ECO:0000313" key="7">
    <source>
        <dbReference type="EMBL" id="BDI12877.1"/>
    </source>
</evidence>